<dbReference type="OrthoDB" id="1446431at2"/>
<dbReference type="Proteomes" id="UP000271339">
    <property type="component" value="Unassembled WGS sequence"/>
</dbReference>
<proteinExistence type="predicted"/>
<reference evidence="2 3" key="1">
    <citation type="submission" date="2018-10" db="EMBL/GenBank/DDBJ databases">
        <title>Genomic Encyclopedia of Archaeal and Bacterial Type Strains, Phase II (KMG-II): from individual species to whole genera.</title>
        <authorList>
            <person name="Goeker M."/>
        </authorList>
    </citation>
    <scope>NUCLEOTIDE SEQUENCE [LARGE SCALE GENOMIC DNA]</scope>
    <source>
        <strain evidence="2 3">DSM 23424</strain>
    </source>
</reference>
<evidence type="ECO:0000313" key="3">
    <source>
        <dbReference type="Proteomes" id="UP000271339"/>
    </source>
</evidence>
<dbReference type="AlphaFoldDB" id="A0A3L9YZW3"/>
<feature type="chain" id="PRO_5018337850" description="DUF4296 domain-containing protein" evidence="1">
    <location>
        <begin position="24"/>
        <end position="156"/>
    </location>
</feature>
<gene>
    <name evidence="2" type="ORF">BXY75_0585</name>
</gene>
<comment type="caution">
    <text evidence="2">The sequence shown here is derived from an EMBL/GenBank/DDBJ whole genome shotgun (WGS) entry which is preliminary data.</text>
</comment>
<keyword evidence="1" id="KW-0732">Signal</keyword>
<dbReference type="RefSeq" id="WP_121906177.1">
    <property type="nucleotide sequence ID" value="NZ_REFC01000011.1"/>
</dbReference>
<organism evidence="2 3">
    <name type="scientific">Ulvibacter antarcticus</name>
    <dbReference type="NCBI Taxonomy" id="442714"/>
    <lineage>
        <taxon>Bacteria</taxon>
        <taxon>Pseudomonadati</taxon>
        <taxon>Bacteroidota</taxon>
        <taxon>Flavobacteriia</taxon>
        <taxon>Flavobacteriales</taxon>
        <taxon>Flavobacteriaceae</taxon>
        <taxon>Ulvibacter</taxon>
    </lineage>
</organism>
<dbReference type="EMBL" id="REFC01000011">
    <property type="protein sequence ID" value="RMA66166.1"/>
    <property type="molecule type" value="Genomic_DNA"/>
</dbReference>
<keyword evidence="3" id="KW-1185">Reference proteome</keyword>
<name>A0A3L9YZW3_9FLAO</name>
<feature type="signal peptide" evidence="1">
    <location>
        <begin position="1"/>
        <end position="23"/>
    </location>
</feature>
<protein>
    <recommendedName>
        <fullName evidence="4">DUF4296 domain-containing protein</fullName>
    </recommendedName>
</protein>
<sequence length="156" mass="18204">MKTLFKTLIVITLVLTASFHTSAQEYQDSLAPVYLTVVKKQDIKSSLLTAYNTELISLRDFRFSYQIKKAEKAEEVLVFFYEDSYYSIEKSEYLKMIRKAANRSESVTSFTNFIVKRLPQIETYLEQESTNNKLYEISRKNSLHGKLHDIATEFSL</sequence>
<evidence type="ECO:0000256" key="1">
    <source>
        <dbReference type="SAM" id="SignalP"/>
    </source>
</evidence>
<evidence type="ECO:0000313" key="2">
    <source>
        <dbReference type="EMBL" id="RMA66166.1"/>
    </source>
</evidence>
<evidence type="ECO:0008006" key="4">
    <source>
        <dbReference type="Google" id="ProtNLM"/>
    </source>
</evidence>
<accession>A0A3L9YZW3</accession>